<dbReference type="PROSITE" id="PS51723">
    <property type="entry name" value="PEPTIDASE_M60"/>
    <property type="match status" value="1"/>
</dbReference>
<evidence type="ECO:0000256" key="1">
    <source>
        <dbReference type="SAM" id="SignalP"/>
    </source>
</evidence>
<evidence type="ECO:0000259" key="2">
    <source>
        <dbReference type="PROSITE" id="PS51723"/>
    </source>
</evidence>
<dbReference type="Proteomes" id="UP000520814">
    <property type="component" value="Unassembled WGS sequence"/>
</dbReference>
<name>A0A7W9SW99_ARMRO</name>
<dbReference type="InterPro" id="IPR051244">
    <property type="entry name" value="TCAF"/>
</dbReference>
<reference evidence="3 4" key="1">
    <citation type="submission" date="2020-08" db="EMBL/GenBank/DDBJ databases">
        <title>Genomic Encyclopedia of Type Strains, Phase IV (KMG-IV): sequencing the most valuable type-strain genomes for metagenomic binning, comparative biology and taxonomic classification.</title>
        <authorList>
            <person name="Goeker M."/>
        </authorList>
    </citation>
    <scope>NUCLEOTIDE SEQUENCE [LARGE SCALE GENOMIC DNA]</scope>
    <source>
        <strain evidence="3 4">DSM 23562</strain>
    </source>
</reference>
<dbReference type="SMART" id="SM01276">
    <property type="entry name" value="M60-like"/>
    <property type="match status" value="1"/>
</dbReference>
<feature type="chain" id="PRO_5030786962" description="Peptidase M60 domain-containing protein" evidence="1">
    <location>
        <begin position="24"/>
        <end position="656"/>
    </location>
</feature>
<dbReference type="Gene3D" id="3.40.390.80">
    <property type="entry name" value="Peptidase M60, enhancin-like domain 2"/>
    <property type="match status" value="1"/>
</dbReference>
<keyword evidence="4" id="KW-1185">Reference proteome</keyword>
<dbReference type="RefSeq" id="WP_184204110.1">
    <property type="nucleotide sequence ID" value="NZ_JACHGW010000012.1"/>
</dbReference>
<evidence type="ECO:0000313" key="3">
    <source>
        <dbReference type="EMBL" id="MBB6054027.1"/>
    </source>
</evidence>
<protein>
    <recommendedName>
        <fullName evidence="2">Peptidase M60 domain-containing protein</fullName>
    </recommendedName>
</protein>
<feature type="signal peptide" evidence="1">
    <location>
        <begin position="1"/>
        <end position="23"/>
    </location>
</feature>
<evidence type="ECO:0000313" key="4">
    <source>
        <dbReference type="Proteomes" id="UP000520814"/>
    </source>
</evidence>
<dbReference type="InterPro" id="IPR031161">
    <property type="entry name" value="Peptidase_M60_dom"/>
</dbReference>
<dbReference type="PANTHER" id="PTHR15730">
    <property type="entry name" value="EXPERIMENTAL AUTOIMMUNE PROSTATITIS ANTIGEN 2-RELATED"/>
    <property type="match status" value="1"/>
</dbReference>
<feature type="domain" description="Peptidase M60" evidence="2">
    <location>
        <begin position="193"/>
        <end position="507"/>
    </location>
</feature>
<keyword evidence="1" id="KW-0732">Signal</keyword>
<dbReference type="InterPro" id="IPR035423">
    <property type="entry name" value="M60-like_N"/>
</dbReference>
<organism evidence="3 4">
    <name type="scientific">Armatimonas rosea</name>
    <dbReference type="NCBI Taxonomy" id="685828"/>
    <lineage>
        <taxon>Bacteria</taxon>
        <taxon>Bacillati</taxon>
        <taxon>Armatimonadota</taxon>
        <taxon>Armatimonadia</taxon>
        <taxon>Armatimonadales</taxon>
        <taxon>Armatimonadaceae</taxon>
        <taxon>Armatimonas</taxon>
    </lineage>
</organism>
<comment type="caution">
    <text evidence="3">The sequence shown here is derived from an EMBL/GenBank/DDBJ whole genome shotgun (WGS) entry which is preliminary data.</text>
</comment>
<accession>A0A7W9SW99</accession>
<sequence length="656" mass="72504">MNKKVLYLLVALATGFTTSVAVAEAPTASAVKQSSPELLAALSSLQDQVRGEAQLTPAELSKVTALVLKDARQLGTDATTCAKAFELVELYETRIGPLFMNAATKGGFPRTATSGLELHYALFAIQQALLDFAYTPENLEKRAAMLTGKSFKTAEYFPGKVTAPSDPSQGYDIQINASQPEAWGFPVAFQDVPARRPTGCYLAPGSISTVTVPPALVGKGFTIRVGAQSWDLAKKPKIKRLDRVSLVFPITRSVTPIANPLGGGIYIEVPYKASAGLVSVKITNAVRSPFFSARSFSKTSMAEWKSTERLHPGPWADFESDKFMMQVPAAWIRDLEDPVTLMRDWDQSMDAVSELLGLPLLRPKTVLYMQNDVLYRGTANFPGYPMSNDPYNPDQLAMQKAGASARKNYMIRGPQFAPYTTFHELGHATSLTKFKGETESAVNVPFVAVLNRKFGVDLEQAFGRSLGNGEKMNLDQAALTWMVTDHFQQGKPMVAAEMMYQHRGHAKYVDIVKLFGWEALSAFWHSVQVDYSKGIEYPKNDDPTDSRILRMSKAAKADLTPLLYFWGIHPDKPEALQAQLAQAGLKPSGAIYDRLRHYQSIIPMNHDAYLAHFQTLHPAGSQTKEKPLDDYQERNGLMARQVVQDILSRYFPMGRP</sequence>
<proteinExistence type="predicted"/>
<dbReference type="AlphaFoldDB" id="A0A7W9SW99"/>
<dbReference type="Pfam" id="PF13402">
    <property type="entry name" value="Peptidase_M60"/>
    <property type="match status" value="1"/>
</dbReference>
<dbReference type="EMBL" id="JACHGW010000012">
    <property type="protein sequence ID" value="MBB6054027.1"/>
    <property type="molecule type" value="Genomic_DNA"/>
</dbReference>
<gene>
    <name evidence="3" type="ORF">HNQ39_005874</name>
</gene>
<dbReference type="PANTHER" id="PTHR15730:SF5">
    <property type="entry name" value="SI:CH211-210B2.2-RELATED"/>
    <property type="match status" value="1"/>
</dbReference>
<dbReference type="Pfam" id="PF17291">
    <property type="entry name" value="M60-like_N"/>
    <property type="match status" value="1"/>
</dbReference>